<dbReference type="RefSeq" id="WP_068809959.1">
    <property type="nucleotide sequence ID" value="NZ_BMIY01000003.1"/>
</dbReference>
<evidence type="ECO:0000313" key="1">
    <source>
        <dbReference type="EMBL" id="GGG53759.1"/>
    </source>
</evidence>
<reference evidence="1" key="2">
    <citation type="submission" date="2020-09" db="EMBL/GenBank/DDBJ databases">
        <authorList>
            <person name="Sun Q."/>
            <person name="Zhou Y."/>
        </authorList>
    </citation>
    <scope>NUCLEOTIDE SEQUENCE</scope>
    <source>
        <strain evidence="1">CGMCC 1.15425</strain>
    </source>
</reference>
<name>A0A917GPW7_9GAMM</name>
<reference evidence="1" key="1">
    <citation type="journal article" date="2014" name="Int. J. Syst. Evol. Microbiol.">
        <title>Complete genome sequence of Corynebacterium casei LMG S-19264T (=DSM 44701T), isolated from a smear-ripened cheese.</title>
        <authorList>
            <consortium name="US DOE Joint Genome Institute (JGI-PGF)"/>
            <person name="Walter F."/>
            <person name="Albersmeier A."/>
            <person name="Kalinowski J."/>
            <person name="Ruckert C."/>
        </authorList>
    </citation>
    <scope>NUCLEOTIDE SEQUENCE</scope>
    <source>
        <strain evidence="1">CGMCC 1.15425</strain>
    </source>
</reference>
<comment type="caution">
    <text evidence="1">The sequence shown here is derived from an EMBL/GenBank/DDBJ whole genome shotgun (WGS) entry which is preliminary data.</text>
</comment>
<keyword evidence="2" id="KW-1185">Reference proteome</keyword>
<gene>
    <name evidence="1" type="ORF">GCM10011403_08660</name>
</gene>
<evidence type="ECO:0000313" key="2">
    <source>
        <dbReference type="Proteomes" id="UP000627715"/>
    </source>
</evidence>
<proteinExistence type="predicted"/>
<dbReference type="AlphaFoldDB" id="A0A917GPW7"/>
<dbReference type="Proteomes" id="UP000627715">
    <property type="component" value="Unassembled WGS sequence"/>
</dbReference>
<dbReference type="EMBL" id="BMIY01000003">
    <property type="protein sequence ID" value="GGG53759.1"/>
    <property type="molecule type" value="Genomic_DNA"/>
</dbReference>
<accession>A0A917GPW7</accession>
<organism evidence="1 2">
    <name type="scientific">Pseudohongiella nitratireducens</name>
    <dbReference type="NCBI Taxonomy" id="1768907"/>
    <lineage>
        <taxon>Bacteria</taxon>
        <taxon>Pseudomonadati</taxon>
        <taxon>Pseudomonadota</taxon>
        <taxon>Gammaproteobacteria</taxon>
        <taxon>Pseudomonadales</taxon>
        <taxon>Pseudohongiellaceae</taxon>
        <taxon>Pseudohongiella</taxon>
    </lineage>
</organism>
<protein>
    <submittedName>
        <fullName evidence="1">Uncharacterized protein</fullName>
    </submittedName>
</protein>
<sequence length="112" mass="12774">MINRVLQVGALASLLGLMVACSTQSPPLSKQVMIQGTWRAEFDGQPVTLEYNVGEITVHDLGLHLNYEWIDEDHIRLNAMGQQVESRIEFETPDLMRQITDGEVQVLRRVRR</sequence>
<dbReference type="OrthoDB" id="7064582at2"/>
<dbReference type="PROSITE" id="PS51257">
    <property type="entry name" value="PROKAR_LIPOPROTEIN"/>
    <property type="match status" value="1"/>
</dbReference>